<dbReference type="EMBL" id="JBIAMX010000035">
    <property type="protein sequence ID" value="MFF0547221.1"/>
    <property type="molecule type" value="Genomic_DNA"/>
</dbReference>
<evidence type="ECO:0008006" key="4">
    <source>
        <dbReference type="Google" id="ProtNLM"/>
    </source>
</evidence>
<keyword evidence="3" id="KW-1185">Reference proteome</keyword>
<reference evidence="2 3" key="1">
    <citation type="submission" date="2024-10" db="EMBL/GenBank/DDBJ databases">
        <title>The Natural Products Discovery Center: Release of the First 8490 Sequenced Strains for Exploring Actinobacteria Biosynthetic Diversity.</title>
        <authorList>
            <person name="Kalkreuter E."/>
            <person name="Kautsar S.A."/>
            <person name="Yang D."/>
            <person name="Bader C.D."/>
            <person name="Teijaro C.N."/>
            <person name="Fluegel L."/>
            <person name="Davis C.M."/>
            <person name="Simpson J.R."/>
            <person name="Lauterbach L."/>
            <person name="Steele A.D."/>
            <person name="Gui C."/>
            <person name="Meng S."/>
            <person name="Li G."/>
            <person name="Viehrig K."/>
            <person name="Ye F."/>
            <person name="Su P."/>
            <person name="Kiefer A.F."/>
            <person name="Nichols A."/>
            <person name="Cepeda A.J."/>
            <person name="Yan W."/>
            <person name="Fan B."/>
            <person name="Jiang Y."/>
            <person name="Adhikari A."/>
            <person name="Zheng C.-J."/>
            <person name="Schuster L."/>
            <person name="Cowan T.M."/>
            <person name="Smanski M.J."/>
            <person name="Chevrette M.G."/>
            <person name="De Carvalho L.P.S."/>
            <person name="Shen B."/>
        </authorList>
    </citation>
    <scope>NUCLEOTIDE SEQUENCE [LARGE SCALE GENOMIC DNA]</scope>
    <source>
        <strain evidence="2 3">NPDC004045</strain>
    </source>
</reference>
<feature type="region of interest" description="Disordered" evidence="1">
    <location>
        <begin position="242"/>
        <end position="262"/>
    </location>
</feature>
<dbReference type="Proteomes" id="UP001601444">
    <property type="component" value="Unassembled WGS sequence"/>
</dbReference>
<organism evidence="2 3">
    <name type="scientific">Nocardia thailandica</name>
    <dbReference type="NCBI Taxonomy" id="257275"/>
    <lineage>
        <taxon>Bacteria</taxon>
        <taxon>Bacillati</taxon>
        <taxon>Actinomycetota</taxon>
        <taxon>Actinomycetes</taxon>
        <taxon>Mycobacteriales</taxon>
        <taxon>Nocardiaceae</taxon>
        <taxon>Nocardia</taxon>
    </lineage>
</organism>
<protein>
    <recommendedName>
        <fullName evidence="4">Replication protein</fullName>
    </recommendedName>
</protein>
<name>A0ABW6PXQ9_9NOCA</name>
<sequence length="430" mass="48590">MSLHDRSQGSARPRAFARRHTLCDDKVDRAHPDQRKRPILRHSAHTQSLPGAYLPLPIPPLRLEQPEDLYAAVPSCWWSRRRWVATGLALYDLLYVELREALRAPSVSRNTFLAWLIAESGCADLVTGRECRPSVRLLSQRIERHPRTVKRCRQLAGLLDLRQVVVTGRHRTKIERLLSWKRGDRARGWTAEAALIQSPAYAHLVDNSIIESLLEQDFVTPLPRSGGSLVLSRWMKIQSPQNMRERRAPRGIDKSGRPRRPRAYDQRAVLLASRVRTDARFPGWVRRMGVQGLAAVLTRRAVAGWQADDVLAALDQVYISGKTIFDRQRDPHAYLAWLLKPVPIDEPPMLLDRARETALELEHQAVLRAEREARRAQAMAATPASEDSPGRVAARAIATAAGQHAISTNAAARARAEDARRELARRSREV</sequence>
<feature type="region of interest" description="Disordered" evidence="1">
    <location>
        <begin position="372"/>
        <end position="393"/>
    </location>
</feature>
<evidence type="ECO:0000256" key="1">
    <source>
        <dbReference type="SAM" id="MobiDB-lite"/>
    </source>
</evidence>
<feature type="compositionally biased region" description="Basic and acidic residues" evidence="1">
    <location>
        <begin position="243"/>
        <end position="256"/>
    </location>
</feature>
<feature type="compositionally biased region" description="Basic and acidic residues" evidence="1">
    <location>
        <begin position="414"/>
        <end position="430"/>
    </location>
</feature>
<evidence type="ECO:0000313" key="2">
    <source>
        <dbReference type="EMBL" id="MFF0547221.1"/>
    </source>
</evidence>
<dbReference type="RefSeq" id="WP_387703317.1">
    <property type="nucleotide sequence ID" value="NZ_JBIAMX010000035.1"/>
</dbReference>
<comment type="caution">
    <text evidence="2">The sequence shown here is derived from an EMBL/GenBank/DDBJ whole genome shotgun (WGS) entry which is preliminary data.</text>
</comment>
<proteinExistence type="predicted"/>
<accession>A0ABW6PXQ9</accession>
<feature type="region of interest" description="Disordered" evidence="1">
    <location>
        <begin position="406"/>
        <end position="430"/>
    </location>
</feature>
<evidence type="ECO:0000313" key="3">
    <source>
        <dbReference type="Proteomes" id="UP001601444"/>
    </source>
</evidence>
<gene>
    <name evidence="2" type="ORF">ACFYTF_30755</name>
</gene>